<dbReference type="AlphaFoldDB" id="B8IEJ1"/>
<dbReference type="RefSeq" id="WP_015931198.1">
    <property type="nucleotide sequence ID" value="NC_011894.1"/>
</dbReference>
<dbReference type="KEGG" id="mno:Mnod_4698"/>
<dbReference type="Proteomes" id="UP000008207">
    <property type="component" value="Chromosome"/>
</dbReference>
<evidence type="ECO:0000313" key="2">
    <source>
        <dbReference type="EMBL" id="ACL59563.1"/>
    </source>
</evidence>
<name>B8IEJ1_METNO</name>
<keyword evidence="3" id="KW-1185">Reference proteome</keyword>
<feature type="transmembrane region" description="Helical" evidence="1">
    <location>
        <begin position="12"/>
        <end position="32"/>
    </location>
</feature>
<dbReference type="EMBL" id="CP001349">
    <property type="protein sequence ID" value="ACL59563.1"/>
    <property type="molecule type" value="Genomic_DNA"/>
</dbReference>
<keyword evidence="1" id="KW-1133">Transmembrane helix</keyword>
<keyword evidence="1" id="KW-0472">Membrane</keyword>
<proteinExistence type="predicted"/>
<reference evidence="2 3" key="1">
    <citation type="submission" date="2009-01" db="EMBL/GenBank/DDBJ databases">
        <title>Complete sequence of chromosome of Methylobacterium nodulans ORS 2060.</title>
        <authorList>
            <consortium name="US DOE Joint Genome Institute"/>
            <person name="Lucas S."/>
            <person name="Copeland A."/>
            <person name="Lapidus A."/>
            <person name="Glavina del Rio T."/>
            <person name="Dalin E."/>
            <person name="Tice H."/>
            <person name="Bruce D."/>
            <person name="Goodwin L."/>
            <person name="Pitluck S."/>
            <person name="Sims D."/>
            <person name="Brettin T."/>
            <person name="Detter J.C."/>
            <person name="Han C."/>
            <person name="Larimer F."/>
            <person name="Land M."/>
            <person name="Hauser L."/>
            <person name="Kyrpides N."/>
            <person name="Ivanova N."/>
            <person name="Marx C.J."/>
            <person name="Richardson P."/>
        </authorList>
    </citation>
    <scope>NUCLEOTIDE SEQUENCE [LARGE SCALE GENOMIC DNA]</scope>
    <source>
        <strain evidence="3">LMG 21967 / CNCM I-2342 / ORS 2060</strain>
    </source>
</reference>
<protein>
    <submittedName>
        <fullName evidence="2">Uncharacterized protein</fullName>
    </submittedName>
</protein>
<accession>B8IEJ1</accession>
<evidence type="ECO:0000256" key="1">
    <source>
        <dbReference type="SAM" id="Phobius"/>
    </source>
</evidence>
<evidence type="ECO:0000313" key="3">
    <source>
        <dbReference type="Proteomes" id="UP000008207"/>
    </source>
</evidence>
<keyword evidence="1" id="KW-0812">Transmembrane</keyword>
<dbReference type="eggNOG" id="ENOG5032ATS">
    <property type="taxonomic scope" value="Bacteria"/>
</dbReference>
<dbReference type="HOGENOM" id="CLU_1729257_0_0_5"/>
<sequence length="151" mass="16668">MALLDDIVKGNPVTAIGIGAAVIAVPVLFPSLRPQWAVAMKGAAKLFLEAEDGAEGDIIDSLARKAVDQLVDAIAHHEPERRHATAAAVIANYRHRAQARADRFGYGEKDRAARFDRHMAHLRHKVLRRHSRASDEEKARWVHVAEMISEG</sequence>
<organism evidence="2 3">
    <name type="scientific">Methylobacterium nodulans (strain LMG 21967 / CNCM I-2342 / ORS 2060)</name>
    <dbReference type="NCBI Taxonomy" id="460265"/>
    <lineage>
        <taxon>Bacteria</taxon>
        <taxon>Pseudomonadati</taxon>
        <taxon>Pseudomonadota</taxon>
        <taxon>Alphaproteobacteria</taxon>
        <taxon>Hyphomicrobiales</taxon>
        <taxon>Methylobacteriaceae</taxon>
        <taxon>Methylobacterium</taxon>
    </lineage>
</organism>
<gene>
    <name evidence="2" type="ordered locus">Mnod_4698</name>
</gene>